<protein>
    <submittedName>
        <fullName evidence="1">Uncharacterized protein</fullName>
    </submittedName>
</protein>
<evidence type="ECO:0000313" key="1">
    <source>
        <dbReference type="EMBL" id="EJC09094.1"/>
    </source>
</evidence>
<comment type="caution">
    <text evidence="1">The sequence shown here is derived from an EMBL/GenBank/DDBJ whole genome shotgun (WGS) entry which is preliminary data.</text>
</comment>
<dbReference type="EMBL" id="AKPP01000001">
    <property type="protein sequence ID" value="EJC09094.1"/>
    <property type="molecule type" value="Genomic_DNA"/>
</dbReference>
<gene>
    <name evidence="1" type="ORF">HPHPP15_0161</name>
</gene>
<sequence length="45" mass="5480">MHGKEKFGAKCIELKKREGEHVRGFFYETDHQFLYAKNKLVFYKK</sequence>
<proteinExistence type="predicted"/>
<organism evidence="1 2">
    <name type="scientific">Helicobacter pylori Hp P-15</name>
    <dbReference type="NCBI Taxonomy" id="992080"/>
    <lineage>
        <taxon>Bacteria</taxon>
        <taxon>Pseudomonadati</taxon>
        <taxon>Campylobacterota</taxon>
        <taxon>Epsilonproteobacteria</taxon>
        <taxon>Campylobacterales</taxon>
        <taxon>Helicobacteraceae</taxon>
        <taxon>Helicobacter</taxon>
    </lineage>
</organism>
<dbReference type="PATRIC" id="fig|992080.3.peg.160"/>
<evidence type="ECO:0000313" key="2">
    <source>
        <dbReference type="Proteomes" id="UP000005838"/>
    </source>
</evidence>
<accession>J0FA91</accession>
<reference evidence="1 2" key="1">
    <citation type="journal article" date="2013" name="Pathog. Dis.">
        <title>Genome sequences of 65 Helicobacter pylori strains isolated from asymptomatic individuals and patients with gastric cancer, peptic ulcer disease, or gastritis.</title>
        <authorList>
            <person name="Blanchard T.G."/>
            <person name="Czinn S.J."/>
            <person name="Correa P."/>
            <person name="Nakazawa T."/>
            <person name="Keelan M."/>
            <person name="Morningstar L."/>
            <person name="Santana-Cruz I."/>
            <person name="Maroo A."/>
            <person name="McCracken C."/>
            <person name="Shefchek K."/>
            <person name="Daugherty S."/>
            <person name="Song Y."/>
            <person name="Fraser C.M."/>
            <person name="Fricke W.F."/>
        </authorList>
    </citation>
    <scope>NUCLEOTIDE SEQUENCE [LARGE SCALE GENOMIC DNA]</scope>
    <source>
        <strain evidence="1 2">Hp P-15</strain>
    </source>
</reference>
<dbReference type="Proteomes" id="UP000005838">
    <property type="component" value="Unassembled WGS sequence"/>
</dbReference>
<name>J0FA91_HELPX</name>
<dbReference type="AlphaFoldDB" id="J0FA91"/>